<dbReference type="EMBL" id="BMUB01000034">
    <property type="protein sequence ID" value="GGV04833.1"/>
    <property type="molecule type" value="Genomic_DNA"/>
</dbReference>
<sequence length="75" mass="7944">MAGRAGAGPGREKYLQLADDLVEAQAGPGSLGAATSLRGVQKAWARDTRVTWWCRPVNVRRTFAPSHAGAPVPCQ</sequence>
<evidence type="ECO:0000313" key="1">
    <source>
        <dbReference type="EMBL" id="GGV04833.1"/>
    </source>
</evidence>
<dbReference type="Proteomes" id="UP000610124">
    <property type="component" value="Unassembled WGS sequence"/>
</dbReference>
<name>A0A8H9HZ24_KITAU</name>
<organism evidence="1 2">
    <name type="scientific">Kitasatospora aureofaciens</name>
    <name type="common">Streptomyces aureofaciens</name>
    <dbReference type="NCBI Taxonomy" id="1894"/>
    <lineage>
        <taxon>Bacteria</taxon>
        <taxon>Bacillati</taxon>
        <taxon>Actinomycetota</taxon>
        <taxon>Actinomycetes</taxon>
        <taxon>Kitasatosporales</taxon>
        <taxon>Streptomycetaceae</taxon>
        <taxon>Kitasatospora</taxon>
    </lineage>
</organism>
<evidence type="ECO:0000313" key="2">
    <source>
        <dbReference type="Proteomes" id="UP000610124"/>
    </source>
</evidence>
<protein>
    <submittedName>
        <fullName evidence="1">Uncharacterized protein</fullName>
    </submittedName>
</protein>
<accession>A0A8H9HZ24</accession>
<reference evidence="1" key="1">
    <citation type="journal article" date="2014" name="Int. J. Syst. Evol. Microbiol.">
        <title>Complete genome sequence of Corynebacterium casei LMG S-19264T (=DSM 44701T), isolated from a smear-ripened cheese.</title>
        <authorList>
            <consortium name="US DOE Joint Genome Institute (JGI-PGF)"/>
            <person name="Walter F."/>
            <person name="Albersmeier A."/>
            <person name="Kalinowski J."/>
            <person name="Ruckert C."/>
        </authorList>
    </citation>
    <scope>NUCLEOTIDE SEQUENCE</scope>
    <source>
        <strain evidence="1">JCM 4434</strain>
    </source>
</reference>
<gene>
    <name evidence="1" type="ORF">GCM10010502_69530</name>
</gene>
<proteinExistence type="predicted"/>
<reference evidence="1" key="2">
    <citation type="submission" date="2020-09" db="EMBL/GenBank/DDBJ databases">
        <authorList>
            <person name="Sun Q."/>
            <person name="Ohkuma M."/>
        </authorList>
    </citation>
    <scope>NUCLEOTIDE SEQUENCE</scope>
    <source>
        <strain evidence="1">JCM 4434</strain>
    </source>
</reference>
<comment type="caution">
    <text evidence="1">The sequence shown here is derived from an EMBL/GenBank/DDBJ whole genome shotgun (WGS) entry which is preliminary data.</text>
</comment>
<dbReference type="AlphaFoldDB" id="A0A8H9HZ24"/>